<proteinExistence type="predicted"/>
<keyword evidence="2" id="KW-1185">Reference proteome</keyword>
<accession>A0ABN1GBJ8</accession>
<reference evidence="1 2" key="1">
    <citation type="journal article" date="2019" name="Int. J. Syst. Evol. Microbiol.">
        <title>The Global Catalogue of Microorganisms (GCM) 10K type strain sequencing project: providing services to taxonomists for standard genome sequencing and annotation.</title>
        <authorList>
            <consortium name="The Broad Institute Genomics Platform"/>
            <consortium name="The Broad Institute Genome Sequencing Center for Infectious Disease"/>
            <person name="Wu L."/>
            <person name="Ma J."/>
        </authorList>
    </citation>
    <scope>NUCLEOTIDE SEQUENCE [LARGE SCALE GENOMIC DNA]</scope>
    <source>
        <strain evidence="1 2">JCM 15395</strain>
    </source>
</reference>
<organism evidence="1 2">
    <name type="scientific">Virgibacillus siamensis</name>
    <dbReference type="NCBI Taxonomy" id="480071"/>
    <lineage>
        <taxon>Bacteria</taxon>
        <taxon>Bacillati</taxon>
        <taxon>Bacillota</taxon>
        <taxon>Bacilli</taxon>
        <taxon>Bacillales</taxon>
        <taxon>Bacillaceae</taxon>
        <taxon>Virgibacillus</taxon>
    </lineage>
</organism>
<dbReference type="Pfam" id="PF13826">
    <property type="entry name" value="Monooxy_af470-like"/>
    <property type="match status" value="1"/>
</dbReference>
<dbReference type="Proteomes" id="UP001500866">
    <property type="component" value="Unassembled WGS sequence"/>
</dbReference>
<protein>
    <submittedName>
        <fullName evidence="1">Uncharacterized protein</fullName>
    </submittedName>
</protein>
<name>A0ABN1GBJ8_9BACI</name>
<evidence type="ECO:0000313" key="1">
    <source>
        <dbReference type="EMBL" id="GAA0607969.1"/>
    </source>
</evidence>
<sequence length="49" mass="5743">MGKKIFEGRYTTENNQDIVVFPIGMRINKWLAVRKWLPVFTAQNNVSCK</sequence>
<gene>
    <name evidence="1" type="ORF">GCM10009001_26650</name>
</gene>
<dbReference type="EMBL" id="BAAADS010000018">
    <property type="protein sequence ID" value="GAA0607969.1"/>
    <property type="molecule type" value="Genomic_DNA"/>
</dbReference>
<dbReference type="InterPro" id="IPR025444">
    <property type="entry name" value="Monooxy_af470"/>
</dbReference>
<evidence type="ECO:0000313" key="2">
    <source>
        <dbReference type="Proteomes" id="UP001500866"/>
    </source>
</evidence>
<comment type="caution">
    <text evidence="1">The sequence shown here is derived from an EMBL/GenBank/DDBJ whole genome shotgun (WGS) entry which is preliminary data.</text>
</comment>